<dbReference type="EMBL" id="WITC01000100">
    <property type="protein sequence ID" value="MQX17616.1"/>
    <property type="molecule type" value="Genomic_DNA"/>
</dbReference>
<evidence type="ECO:0000313" key="4">
    <source>
        <dbReference type="EMBL" id="MQX17616.1"/>
    </source>
</evidence>
<reference evidence="4 5" key="1">
    <citation type="journal article" date="2013" name="Genome Biol.">
        <title>Comparative genomics of the core and accessory genomes of 48 Sinorhizobium strains comprising five genospecies.</title>
        <authorList>
            <person name="Sugawara M."/>
            <person name="Epstein B."/>
            <person name="Badgley B.D."/>
            <person name="Unno T."/>
            <person name="Xu L."/>
            <person name="Reese J."/>
            <person name="Gyaneshwar P."/>
            <person name="Denny R."/>
            <person name="Mudge J."/>
            <person name="Bharti A.K."/>
            <person name="Farmer A.D."/>
            <person name="May G.D."/>
            <person name="Woodward J.E."/>
            <person name="Medigue C."/>
            <person name="Vallenet D."/>
            <person name="Lajus A."/>
            <person name="Rouy Z."/>
            <person name="Martinez-Vaz B."/>
            <person name="Tiffin P."/>
            <person name="Young N.D."/>
            <person name="Sadowsky M.J."/>
        </authorList>
    </citation>
    <scope>NUCLEOTIDE SEQUENCE [LARGE SCALE GENOMIC DNA]</scope>
    <source>
        <strain evidence="4 5">USDA4894</strain>
    </source>
</reference>
<evidence type="ECO:0000259" key="3">
    <source>
        <dbReference type="PROSITE" id="PS50887"/>
    </source>
</evidence>
<accession>A0A6N7LJ14</accession>
<evidence type="ECO:0000256" key="1">
    <source>
        <dbReference type="ARBA" id="ARBA00012528"/>
    </source>
</evidence>
<dbReference type="NCBIfam" id="TIGR00254">
    <property type="entry name" value="GGDEF"/>
    <property type="match status" value="1"/>
</dbReference>
<comment type="catalytic activity">
    <reaction evidence="2">
        <text>2 GTP = 3',3'-c-di-GMP + 2 diphosphate</text>
        <dbReference type="Rhea" id="RHEA:24898"/>
        <dbReference type="ChEBI" id="CHEBI:33019"/>
        <dbReference type="ChEBI" id="CHEBI:37565"/>
        <dbReference type="ChEBI" id="CHEBI:58805"/>
        <dbReference type="EC" id="2.7.7.65"/>
    </reaction>
</comment>
<dbReference type="OrthoDB" id="9812260at2"/>
<dbReference type="Gene3D" id="3.30.70.270">
    <property type="match status" value="1"/>
</dbReference>
<dbReference type="PROSITE" id="PS50887">
    <property type="entry name" value="GGDEF"/>
    <property type="match status" value="1"/>
</dbReference>
<evidence type="ECO:0000313" key="5">
    <source>
        <dbReference type="Proteomes" id="UP000439983"/>
    </source>
</evidence>
<dbReference type="PANTHER" id="PTHR45138">
    <property type="entry name" value="REGULATORY COMPONENTS OF SENSORY TRANSDUCTION SYSTEM"/>
    <property type="match status" value="1"/>
</dbReference>
<dbReference type="InterPro" id="IPR000160">
    <property type="entry name" value="GGDEF_dom"/>
</dbReference>
<dbReference type="GO" id="GO:0005886">
    <property type="term" value="C:plasma membrane"/>
    <property type="evidence" value="ECO:0007669"/>
    <property type="project" value="TreeGrafter"/>
</dbReference>
<sequence length="359" mass="38419">MTQHPPTARARSQARNAAIIQKLAHSMMRLGVSVLPRNYELIYEALSGQMPQLSCDLAALGPEPTQEALDELGIKHKLVGHSALAADRARAEAQQTLGELTTMFADALARKHAFNGQLQRFAARLASDPVATMSEFADEAARLRDAAGLLMNEETALRAAIEMHSQRLGELEGDLEESRMALNRDRLTGLPNQAALSKRLNAVFEIERSGQSAALVLVTVEGLRDLGEQHGSALAQKVLSELATVFRKTIKKNDFVARVGLQEFAFVCYDVTAENAETIARRIHQSVAELAITPPGRAFTSETLSLSAGIALTPAATSATELLGQAELALTSARAQGGIRVYSSDIEKTGGKACVPAAA</sequence>
<dbReference type="Proteomes" id="UP000439983">
    <property type="component" value="Unassembled WGS sequence"/>
</dbReference>
<protein>
    <recommendedName>
        <fullName evidence="1">diguanylate cyclase</fullName>
        <ecNumber evidence="1">2.7.7.65</ecNumber>
    </recommendedName>
</protein>
<dbReference type="CDD" id="cd01949">
    <property type="entry name" value="GGDEF"/>
    <property type="match status" value="1"/>
</dbReference>
<dbReference type="InterPro" id="IPR043128">
    <property type="entry name" value="Rev_trsase/Diguanyl_cyclase"/>
</dbReference>
<keyword evidence="5" id="KW-1185">Reference proteome</keyword>
<name>A0A6N7LJ14_SINTE</name>
<dbReference type="EC" id="2.7.7.65" evidence="1"/>
<dbReference type="GO" id="GO:1902201">
    <property type="term" value="P:negative regulation of bacterial-type flagellum-dependent cell motility"/>
    <property type="evidence" value="ECO:0007669"/>
    <property type="project" value="TreeGrafter"/>
</dbReference>
<dbReference type="Pfam" id="PF00990">
    <property type="entry name" value="GGDEF"/>
    <property type="match status" value="1"/>
</dbReference>
<gene>
    <name evidence="4" type="ORF">GHK62_23575</name>
</gene>
<proteinExistence type="predicted"/>
<comment type="caution">
    <text evidence="4">The sequence shown here is derived from an EMBL/GenBank/DDBJ whole genome shotgun (WGS) entry which is preliminary data.</text>
</comment>
<dbReference type="PANTHER" id="PTHR45138:SF9">
    <property type="entry name" value="DIGUANYLATE CYCLASE DGCM-RELATED"/>
    <property type="match status" value="1"/>
</dbReference>
<organism evidence="4 5">
    <name type="scientific">Sinorhizobium terangae</name>
    <dbReference type="NCBI Taxonomy" id="110322"/>
    <lineage>
        <taxon>Bacteria</taxon>
        <taxon>Pseudomonadati</taxon>
        <taxon>Pseudomonadota</taxon>
        <taxon>Alphaproteobacteria</taxon>
        <taxon>Hyphomicrobiales</taxon>
        <taxon>Rhizobiaceae</taxon>
        <taxon>Sinorhizobium/Ensifer group</taxon>
        <taxon>Sinorhizobium</taxon>
    </lineage>
</organism>
<dbReference type="RefSeq" id="WP_153441480.1">
    <property type="nucleotide sequence ID" value="NZ_JACIGA010000003.1"/>
</dbReference>
<dbReference type="GO" id="GO:0052621">
    <property type="term" value="F:diguanylate cyclase activity"/>
    <property type="evidence" value="ECO:0007669"/>
    <property type="project" value="UniProtKB-EC"/>
</dbReference>
<dbReference type="SMART" id="SM00267">
    <property type="entry name" value="GGDEF"/>
    <property type="match status" value="1"/>
</dbReference>
<dbReference type="GO" id="GO:0043709">
    <property type="term" value="P:cell adhesion involved in single-species biofilm formation"/>
    <property type="evidence" value="ECO:0007669"/>
    <property type="project" value="TreeGrafter"/>
</dbReference>
<feature type="domain" description="GGDEF" evidence="3">
    <location>
        <begin position="211"/>
        <end position="346"/>
    </location>
</feature>
<dbReference type="SUPFAM" id="SSF55073">
    <property type="entry name" value="Nucleotide cyclase"/>
    <property type="match status" value="1"/>
</dbReference>
<dbReference type="InterPro" id="IPR029787">
    <property type="entry name" value="Nucleotide_cyclase"/>
</dbReference>
<evidence type="ECO:0000256" key="2">
    <source>
        <dbReference type="ARBA" id="ARBA00034247"/>
    </source>
</evidence>
<dbReference type="AlphaFoldDB" id="A0A6N7LJ14"/>
<dbReference type="InterPro" id="IPR050469">
    <property type="entry name" value="Diguanylate_Cyclase"/>
</dbReference>